<feature type="domain" description="CCHC-type" evidence="3">
    <location>
        <begin position="216"/>
        <end position="229"/>
    </location>
</feature>
<keyword evidence="1" id="KW-0862">Zinc</keyword>
<dbReference type="Gene3D" id="4.10.60.10">
    <property type="entry name" value="Zinc finger, CCHC-type"/>
    <property type="match status" value="1"/>
</dbReference>
<keyword evidence="1" id="KW-0863">Zinc-finger</keyword>
<dbReference type="PROSITE" id="PS50158">
    <property type="entry name" value="ZF_CCHC"/>
    <property type="match status" value="1"/>
</dbReference>
<protein>
    <submittedName>
        <fullName evidence="4">CSON008892 protein</fullName>
    </submittedName>
</protein>
<dbReference type="SUPFAM" id="SSF57756">
    <property type="entry name" value="Retrovirus zinc finger-like domains"/>
    <property type="match status" value="1"/>
</dbReference>
<dbReference type="VEuPathDB" id="VectorBase:CSON008892"/>
<keyword evidence="1" id="KW-0479">Metal-binding</keyword>
<feature type="region of interest" description="Disordered" evidence="2">
    <location>
        <begin position="88"/>
        <end position="107"/>
    </location>
</feature>
<feature type="region of interest" description="Disordered" evidence="2">
    <location>
        <begin position="130"/>
        <end position="193"/>
    </location>
</feature>
<name>A0A336MX57_CULSO</name>
<feature type="compositionally biased region" description="Basic and acidic residues" evidence="2">
    <location>
        <begin position="130"/>
        <end position="157"/>
    </location>
</feature>
<dbReference type="GO" id="GO:0008270">
    <property type="term" value="F:zinc ion binding"/>
    <property type="evidence" value="ECO:0007669"/>
    <property type="project" value="UniProtKB-KW"/>
</dbReference>
<dbReference type="GO" id="GO:0003676">
    <property type="term" value="F:nucleic acid binding"/>
    <property type="evidence" value="ECO:0007669"/>
    <property type="project" value="InterPro"/>
</dbReference>
<dbReference type="EMBL" id="UFQT01003417">
    <property type="protein sequence ID" value="SSX34982.1"/>
    <property type="molecule type" value="Genomic_DNA"/>
</dbReference>
<reference evidence="4" key="1">
    <citation type="submission" date="2018-07" db="EMBL/GenBank/DDBJ databases">
        <authorList>
            <person name="Quirk P.G."/>
            <person name="Krulwich T.A."/>
        </authorList>
    </citation>
    <scope>NUCLEOTIDE SEQUENCE</scope>
</reference>
<feature type="compositionally biased region" description="Basic residues" evidence="2">
    <location>
        <begin position="91"/>
        <end position="102"/>
    </location>
</feature>
<accession>A0A336MX57</accession>
<dbReference type="AlphaFoldDB" id="A0A336MX57"/>
<organism evidence="4">
    <name type="scientific">Culicoides sonorensis</name>
    <name type="common">Biting midge</name>
    <dbReference type="NCBI Taxonomy" id="179676"/>
    <lineage>
        <taxon>Eukaryota</taxon>
        <taxon>Metazoa</taxon>
        <taxon>Ecdysozoa</taxon>
        <taxon>Arthropoda</taxon>
        <taxon>Hexapoda</taxon>
        <taxon>Insecta</taxon>
        <taxon>Pterygota</taxon>
        <taxon>Neoptera</taxon>
        <taxon>Endopterygota</taxon>
        <taxon>Diptera</taxon>
        <taxon>Nematocera</taxon>
        <taxon>Chironomoidea</taxon>
        <taxon>Ceratopogonidae</taxon>
        <taxon>Ceratopogoninae</taxon>
        <taxon>Culicoides</taxon>
        <taxon>Monoculicoides</taxon>
    </lineage>
</organism>
<evidence type="ECO:0000256" key="2">
    <source>
        <dbReference type="SAM" id="MobiDB-lite"/>
    </source>
</evidence>
<feature type="region of interest" description="Disordered" evidence="2">
    <location>
        <begin position="221"/>
        <end position="244"/>
    </location>
</feature>
<evidence type="ECO:0000259" key="3">
    <source>
        <dbReference type="PROSITE" id="PS50158"/>
    </source>
</evidence>
<feature type="compositionally biased region" description="Basic and acidic residues" evidence="2">
    <location>
        <begin position="165"/>
        <end position="193"/>
    </location>
</feature>
<dbReference type="InterPro" id="IPR001878">
    <property type="entry name" value="Znf_CCHC"/>
</dbReference>
<evidence type="ECO:0000256" key="1">
    <source>
        <dbReference type="PROSITE-ProRule" id="PRU00047"/>
    </source>
</evidence>
<gene>
    <name evidence="4" type="primary">CSON008892</name>
</gene>
<dbReference type="InterPro" id="IPR036875">
    <property type="entry name" value="Znf_CCHC_sf"/>
</dbReference>
<evidence type="ECO:0000313" key="4">
    <source>
        <dbReference type="EMBL" id="SSX34982.1"/>
    </source>
</evidence>
<sequence length="278" mass="31313">MQSSVSSNDIADVHRKCVKSFTGYESEDVKQFIDQINAVKSIYKLNNDQVLKLIIEKIEGRALEWLQENPTMMTQGLDHFLRGLTDQFSKKAPKGPSKKPVAKKTEGITSKLDKIKLETPPSYETVIQEKKKIMSGKNDKPKADKPVKGTDEKEKNLNKGAKPKKQNEKSEHEGHKCASKPKKDVQSQEKTTNDLKCSYCKADGHFIKDCEKVPPCENCKKRGHKTKDCHQAKENSSQKKIRGPKEVQKIEININSTDLGFCKDCMAIGHDTAACPRK</sequence>
<proteinExistence type="predicted"/>
<dbReference type="SMART" id="SM00343">
    <property type="entry name" value="ZnF_C2HC"/>
    <property type="match status" value="2"/>
</dbReference>